<dbReference type="EMBL" id="JACOPN010000001">
    <property type="protein sequence ID" value="MBC5716205.1"/>
    <property type="molecule type" value="Genomic_DNA"/>
</dbReference>
<accession>A0A8J6M9G4</accession>
<protein>
    <recommendedName>
        <fullName evidence="4">DUF1490 domain-containing protein</fullName>
    </recommendedName>
</protein>
<dbReference type="Pfam" id="PF19605">
    <property type="entry name" value="DUF6110"/>
    <property type="match status" value="1"/>
</dbReference>
<name>A0A8J6M9G4_9FIRM</name>
<dbReference type="AlphaFoldDB" id="A0A8J6M9G4"/>
<feature type="compositionally biased region" description="Low complexity" evidence="1">
    <location>
        <begin position="71"/>
        <end position="94"/>
    </location>
</feature>
<keyword evidence="3" id="KW-1185">Reference proteome</keyword>
<evidence type="ECO:0000313" key="2">
    <source>
        <dbReference type="EMBL" id="MBC5716205.1"/>
    </source>
</evidence>
<reference evidence="2" key="1">
    <citation type="submission" date="2020-08" db="EMBL/GenBank/DDBJ databases">
        <title>Genome public.</title>
        <authorList>
            <person name="Liu C."/>
            <person name="Sun Q."/>
        </authorList>
    </citation>
    <scope>NUCLEOTIDE SEQUENCE</scope>
    <source>
        <strain evidence="2">BX5</strain>
    </source>
</reference>
<feature type="region of interest" description="Disordered" evidence="1">
    <location>
        <begin position="69"/>
        <end position="94"/>
    </location>
</feature>
<dbReference type="RefSeq" id="WP_186877668.1">
    <property type="nucleotide sequence ID" value="NZ_JACOPN010000001.1"/>
</dbReference>
<evidence type="ECO:0008006" key="4">
    <source>
        <dbReference type="Google" id="ProtNLM"/>
    </source>
</evidence>
<gene>
    <name evidence="2" type="ORF">H8S55_02515</name>
</gene>
<proteinExistence type="predicted"/>
<organism evidence="2 3">
    <name type="scientific">Flintibacter faecis</name>
    <dbReference type="NCBI Taxonomy" id="2763047"/>
    <lineage>
        <taxon>Bacteria</taxon>
        <taxon>Bacillati</taxon>
        <taxon>Bacillota</taxon>
        <taxon>Clostridia</taxon>
        <taxon>Eubacteriales</taxon>
        <taxon>Flintibacter</taxon>
    </lineage>
</organism>
<comment type="caution">
    <text evidence="2">The sequence shown here is derived from an EMBL/GenBank/DDBJ whole genome shotgun (WGS) entry which is preliminary data.</text>
</comment>
<sequence length="94" mass="9943">MNIYKKLALFAGGTLFGSAGIKLLSSKDAKNAYAHTAAAVLRMKDCVMTTVNTVQENAADVLATAKDINEQRAQQAEQAQQADESAQAEPADAE</sequence>
<dbReference type="Proteomes" id="UP000602260">
    <property type="component" value="Unassembled WGS sequence"/>
</dbReference>
<dbReference type="InterPro" id="IPR046092">
    <property type="entry name" value="DUF6110"/>
</dbReference>
<evidence type="ECO:0000256" key="1">
    <source>
        <dbReference type="SAM" id="MobiDB-lite"/>
    </source>
</evidence>
<evidence type="ECO:0000313" key="3">
    <source>
        <dbReference type="Proteomes" id="UP000602260"/>
    </source>
</evidence>